<dbReference type="AlphaFoldDB" id="A0A222VK68"/>
<organism evidence="3 4">
    <name type="scientific">Prauserella marina</name>
    <dbReference type="NCBI Taxonomy" id="530584"/>
    <lineage>
        <taxon>Bacteria</taxon>
        <taxon>Bacillati</taxon>
        <taxon>Actinomycetota</taxon>
        <taxon>Actinomycetes</taxon>
        <taxon>Pseudonocardiales</taxon>
        <taxon>Pseudonocardiaceae</taxon>
        <taxon>Prauserella</taxon>
    </lineage>
</organism>
<evidence type="ECO:0000256" key="1">
    <source>
        <dbReference type="ARBA" id="ARBA00006763"/>
    </source>
</evidence>
<evidence type="ECO:0000313" key="4">
    <source>
        <dbReference type="Proteomes" id="UP000199494"/>
    </source>
</evidence>
<dbReference type="InterPro" id="IPR031100">
    <property type="entry name" value="LOG_fam"/>
</dbReference>
<dbReference type="GO" id="GO:0016799">
    <property type="term" value="F:hydrolase activity, hydrolyzing N-glycosyl compounds"/>
    <property type="evidence" value="ECO:0007669"/>
    <property type="project" value="TreeGrafter"/>
</dbReference>
<dbReference type="OrthoDB" id="9801098at2"/>
<evidence type="ECO:0000313" key="3">
    <source>
        <dbReference type="EMBL" id="SDD91014.1"/>
    </source>
</evidence>
<dbReference type="KEGG" id="pmad:BAY61_04040"/>
<gene>
    <name evidence="3" type="ORF">SAMN05421630_11494</name>
</gene>
<keyword evidence="4" id="KW-1185">Reference proteome</keyword>
<keyword evidence="2" id="KW-0378">Hydrolase</keyword>
<keyword evidence="2" id="KW-0203">Cytokinin biosynthesis</keyword>
<dbReference type="Proteomes" id="UP000199494">
    <property type="component" value="Unassembled WGS sequence"/>
</dbReference>
<dbReference type="EC" id="3.2.2.n1" evidence="2"/>
<sequence>MSTRENPPRRICVFCGSSSGNRPRYSEDAAALGTLLAERGIGLVFGGGQVGLMGVVADAALAAGGEVIGVIPKHLMRAEIAHHGLTELHVVKDMHERKATMAELSDGFLALPGGAGTLEELFEVWTWAQLGLHAKPLGLVDVGGYYTKLAAFIEHMVDEGFLNQPSRELISIDSDAAVLLDSFAAHQAVPVDKWAG</sequence>
<dbReference type="SUPFAM" id="SSF102405">
    <property type="entry name" value="MCP/YpsA-like"/>
    <property type="match status" value="1"/>
</dbReference>
<accession>A0A222VK68</accession>
<dbReference type="Gene3D" id="3.40.50.450">
    <property type="match status" value="1"/>
</dbReference>
<dbReference type="STRING" id="530584.SAMN05421630_11494"/>
<dbReference type="PANTHER" id="PTHR31223:SF70">
    <property type="entry name" value="LOG FAMILY PROTEIN YJL055W"/>
    <property type="match status" value="1"/>
</dbReference>
<dbReference type="PANTHER" id="PTHR31223">
    <property type="entry name" value="LOG FAMILY PROTEIN YJL055W"/>
    <property type="match status" value="1"/>
</dbReference>
<dbReference type="GO" id="GO:0009691">
    <property type="term" value="P:cytokinin biosynthetic process"/>
    <property type="evidence" value="ECO:0007669"/>
    <property type="project" value="UniProtKB-UniRule"/>
</dbReference>
<reference evidence="3 4" key="1">
    <citation type="submission" date="2016-10" db="EMBL/GenBank/DDBJ databases">
        <authorList>
            <person name="de Groot N.N."/>
        </authorList>
    </citation>
    <scope>NUCLEOTIDE SEQUENCE [LARGE SCALE GENOMIC DNA]</scope>
    <source>
        <strain evidence="3 4">CGMCC 4.5506</strain>
    </source>
</reference>
<dbReference type="GO" id="GO:0005829">
    <property type="term" value="C:cytosol"/>
    <property type="evidence" value="ECO:0007669"/>
    <property type="project" value="TreeGrafter"/>
</dbReference>
<dbReference type="NCBIfam" id="TIGR00730">
    <property type="entry name" value="Rossman fold protein, TIGR00730 family"/>
    <property type="match status" value="1"/>
</dbReference>
<name>A0A222VK68_9PSEU</name>
<comment type="catalytic activity">
    <reaction evidence="2">
        <text>N(6)-(dimethylallyl)adenosine 5'-phosphate + H2O = N(6)-dimethylallyladenine + D-ribose 5-phosphate</text>
        <dbReference type="Rhea" id="RHEA:48560"/>
        <dbReference type="ChEBI" id="CHEBI:15377"/>
        <dbReference type="ChEBI" id="CHEBI:17660"/>
        <dbReference type="ChEBI" id="CHEBI:57526"/>
        <dbReference type="ChEBI" id="CHEBI:78346"/>
        <dbReference type="EC" id="3.2.2.n1"/>
    </reaction>
</comment>
<evidence type="ECO:0000256" key="2">
    <source>
        <dbReference type="RuleBase" id="RU363015"/>
    </source>
</evidence>
<dbReference type="InterPro" id="IPR005269">
    <property type="entry name" value="LOG"/>
</dbReference>
<comment type="catalytic activity">
    <reaction evidence="2">
        <text>9-ribosyl-trans-zeatin 5'-phosphate + H2O = trans-zeatin + D-ribose 5-phosphate</text>
        <dbReference type="Rhea" id="RHEA:48564"/>
        <dbReference type="ChEBI" id="CHEBI:15377"/>
        <dbReference type="ChEBI" id="CHEBI:16522"/>
        <dbReference type="ChEBI" id="CHEBI:78346"/>
        <dbReference type="ChEBI" id="CHEBI:87947"/>
        <dbReference type="EC" id="3.2.2.n1"/>
    </reaction>
</comment>
<proteinExistence type="inferred from homology"/>
<protein>
    <recommendedName>
        <fullName evidence="2">Cytokinin riboside 5'-monophosphate phosphoribohydrolase</fullName>
        <ecNumber evidence="2">3.2.2.n1</ecNumber>
    </recommendedName>
</protein>
<dbReference type="Pfam" id="PF03641">
    <property type="entry name" value="Lysine_decarbox"/>
    <property type="match status" value="1"/>
</dbReference>
<dbReference type="EMBL" id="FMZE01000014">
    <property type="protein sequence ID" value="SDD91014.1"/>
    <property type="molecule type" value="Genomic_DNA"/>
</dbReference>
<comment type="similarity">
    <text evidence="1 2">Belongs to the LOG family.</text>
</comment>